<comment type="cofactor">
    <cofactor evidence="1">
        <name>Mg(2+)</name>
        <dbReference type="ChEBI" id="CHEBI:18420"/>
    </cofactor>
</comment>
<evidence type="ECO:0000256" key="2">
    <source>
        <dbReference type="ARBA" id="ARBA00004167"/>
    </source>
</evidence>
<comment type="caution">
    <text evidence="17">The sequence shown here is derived from an EMBL/GenBank/DDBJ whole genome shotgun (WGS) entry which is preliminary data.</text>
</comment>
<evidence type="ECO:0000256" key="5">
    <source>
        <dbReference type="ARBA" id="ARBA00022640"/>
    </source>
</evidence>
<comment type="subcellular location">
    <subcellularLocation>
        <location evidence="2">Membrane</location>
        <topology evidence="2">Single-pass membrane protein</topology>
    </subcellularLocation>
    <subcellularLocation>
        <location evidence="14">Plastid</location>
        <location evidence="14">Chloroplast outer membrane</location>
    </subcellularLocation>
</comment>
<name>A0A8H5CHY7_9AGAR</name>
<keyword evidence="9" id="KW-1002">Plastid outer membrane</keyword>
<dbReference type="InterPro" id="IPR006073">
    <property type="entry name" value="GTP-bd"/>
</dbReference>
<dbReference type="PANTHER" id="PTHR10903:SF135">
    <property type="entry name" value="TRANSLOCASE OF CHLOROPLAST 120, CHLOROPLASTIC-RELATED"/>
    <property type="match status" value="1"/>
</dbReference>
<dbReference type="OrthoDB" id="8954335at2759"/>
<evidence type="ECO:0000256" key="6">
    <source>
        <dbReference type="ARBA" id="ARBA00022692"/>
    </source>
</evidence>
<keyword evidence="12" id="KW-1133">Transmembrane helix</keyword>
<feature type="domain" description="G" evidence="16">
    <location>
        <begin position="63"/>
        <end position="136"/>
    </location>
</feature>
<evidence type="ECO:0000256" key="7">
    <source>
        <dbReference type="ARBA" id="ARBA00022723"/>
    </source>
</evidence>
<dbReference type="Pfam" id="PF01926">
    <property type="entry name" value="MMR_HSR1"/>
    <property type="match status" value="1"/>
</dbReference>
<evidence type="ECO:0000256" key="4">
    <source>
        <dbReference type="ARBA" id="ARBA00022528"/>
    </source>
</evidence>
<dbReference type="AlphaFoldDB" id="A0A8H5CHY7"/>
<dbReference type="PANTHER" id="PTHR10903">
    <property type="entry name" value="GTPASE, IMAP FAMILY MEMBER-RELATED"/>
    <property type="match status" value="1"/>
</dbReference>
<dbReference type="GO" id="GO:0046872">
    <property type="term" value="F:metal ion binding"/>
    <property type="evidence" value="ECO:0007669"/>
    <property type="project" value="UniProtKB-KW"/>
</dbReference>
<dbReference type="GO" id="GO:0016020">
    <property type="term" value="C:membrane"/>
    <property type="evidence" value="ECO:0007669"/>
    <property type="project" value="UniProtKB-SubCell"/>
</dbReference>
<keyword evidence="3" id="KW-0813">Transport</keyword>
<feature type="coiled-coil region" evidence="15">
    <location>
        <begin position="271"/>
        <end position="381"/>
    </location>
</feature>
<protein>
    <recommendedName>
        <fullName evidence="16">G domain-containing protein</fullName>
    </recommendedName>
</protein>
<evidence type="ECO:0000256" key="3">
    <source>
        <dbReference type="ARBA" id="ARBA00022448"/>
    </source>
</evidence>
<dbReference type="CDD" id="cd00882">
    <property type="entry name" value="Ras_like_GTPase"/>
    <property type="match status" value="1"/>
</dbReference>
<dbReference type="Proteomes" id="UP000559256">
    <property type="component" value="Unassembled WGS sequence"/>
</dbReference>
<reference evidence="17 18" key="1">
    <citation type="journal article" date="2020" name="ISME J.">
        <title>Uncovering the hidden diversity of litter-decomposition mechanisms in mushroom-forming fungi.</title>
        <authorList>
            <person name="Floudas D."/>
            <person name="Bentzer J."/>
            <person name="Ahren D."/>
            <person name="Johansson T."/>
            <person name="Persson P."/>
            <person name="Tunlid A."/>
        </authorList>
    </citation>
    <scope>NUCLEOTIDE SEQUENCE [LARGE SCALE GENOMIC DNA]</scope>
    <source>
        <strain evidence="17 18">CBS 291.85</strain>
    </source>
</reference>
<evidence type="ECO:0000256" key="14">
    <source>
        <dbReference type="ARBA" id="ARBA00024013"/>
    </source>
</evidence>
<keyword evidence="8" id="KW-0378">Hydrolase</keyword>
<organism evidence="17 18">
    <name type="scientific">Tetrapyrgos nigripes</name>
    <dbReference type="NCBI Taxonomy" id="182062"/>
    <lineage>
        <taxon>Eukaryota</taxon>
        <taxon>Fungi</taxon>
        <taxon>Dikarya</taxon>
        <taxon>Basidiomycota</taxon>
        <taxon>Agaricomycotina</taxon>
        <taxon>Agaricomycetes</taxon>
        <taxon>Agaricomycetidae</taxon>
        <taxon>Agaricales</taxon>
        <taxon>Marasmiineae</taxon>
        <taxon>Marasmiaceae</taxon>
        <taxon>Tetrapyrgos</taxon>
    </lineage>
</organism>
<proteinExistence type="predicted"/>
<keyword evidence="13" id="KW-0472">Membrane</keyword>
<keyword evidence="18" id="KW-1185">Reference proteome</keyword>
<evidence type="ECO:0000256" key="15">
    <source>
        <dbReference type="SAM" id="Coils"/>
    </source>
</evidence>
<evidence type="ECO:0000256" key="12">
    <source>
        <dbReference type="ARBA" id="ARBA00022989"/>
    </source>
</evidence>
<keyword evidence="10" id="KW-0460">Magnesium</keyword>
<keyword evidence="6" id="KW-0812">Transmembrane</keyword>
<dbReference type="EMBL" id="JAACJM010000170">
    <property type="protein sequence ID" value="KAF5340897.1"/>
    <property type="molecule type" value="Genomic_DNA"/>
</dbReference>
<dbReference type="GO" id="GO:0015031">
    <property type="term" value="P:protein transport"/>
    <property type="evidence" value="ECO:0007669"/>
    <property type="project" value="UniProtKB-KW"/>
</dbReference>
<evidence type="ECO:0000256" key="10">
    <source>
        <dbReference type="ARBA" id="ARBA00022842"/>
    </source>
</evidence>
<evidence type="ECO:0000256" key="8">
    <source>
        <dbReference type="ARBA" id="ARBA00022801"/>
    </source>
</evidence>
<keyword evidence="5" id="KW-0934">Plastid</keyword>
<evidence type="ECO:0000256" key="1">
    <source>
        <dbReference type="ARBA" id="ARBA00001946"/>
    </source>
</evidence>
<dbReference type="InterPro" id="IPR045058">
    <property type="entry name" value="GIMA/IAN/Toc"/>
</dbReference>
<dbReference type="Gene3D" id="3.40.50.300">
    <property type="entry name" value="P-loop containing nucleotide triphosphate hydrolases"/>
    <property type="match status" value="1"/>
</dbReference>
<accession>A0A8H5CHY7</accession>
<evidence type="ECO:0000256" key="11">
    <source>
        <dbReference type="ARBA" id="ARBA00022927"/>
    </source>
</evidence>
<evidence type="ECO:0000259" key="16">
    <source>
        <dbReference type="Pfam" id="PF01926"/>
    </source>
</evidence>
<evidence type="ECO:0000313" key="18">
    <source>
        <dbReference type="Proteomes" id="UP000559256"/>
    </source>
</evidence>
<evidence type="ECO:0000256" key="13">
    <source>
        <dbReference type="ARBA" id="ARBA00023136"/>
    </source>
</evidence>
<gene>
    <name evidence="17" type="ORF">D9758_012199</name>
</gene>
<evidence type="ECO:0000256" key="9">
    <source>
        <dbReference type="ARBA" id="ARBA00022805"/>
    </source>
</evidence>
<keyword evidence="4" id="KW-0150">Chloroplast</keyword>
<sequence length="416" mass="47264">MIFERTTSSPGARFISTPYEPEVNTHSGFNGVVNQSSFIRTRSGVNTPAIKGQSKQDDNVVLIAVMGATGSGKTTFVNLVSGSNLRVGKSLQSCTTKIQLSQTFDIDGRKVLLIDTPGFDDTNHSDADILNMIATFLATMYEDGRKLAGVIYLHRISDIRMGGVSTRSFKMFRWLCGPEALRNVVLLTNVWDGVSLEVGEARENELKSEDKFWKPVLDKGAQVFRHDNTVGSAQAIVRYLVDKYPLPLRIQTELVDEHKHLTDTAAGAELNRELMQQIEKHRDELKTLQEEMREAINARDEETKKELEMERNQLQAEMTSLQAHSQKLATEYNEQKERFRHKVEEYQRQAEEEKRRQEVAIDDLKQQLSRNESNSEAEQGRLQKLLVELQEQYDAVQKSGVFTSVGRALDNFFARF</sequence>
<dbReference type="GO" id="GO:0005525">
    <property type="term" value="F:GTP binding"/>
    <property type="evidence" value="ECO:0007669"/>
    <property type="project" value="InterPro"/>
</dbReference>
<keyword evidence="15" id="KW-0175">Coiled coil</keyword>
<keyword evidence="7" id="KW-0479">Metal-binding</keyword>
<dbReference type="InterPro" id="IPR027417">
    <property type="entry name" value="P-loop_NTPase"/>
</dbReference>
<dbReference type="GO" id="GO:0016787">
    <property type="term" value="F:hydrolase activity"/>
    <property type="evidence" value="ECO:0007669"/>
    <property type="project" value="UniProtKB-KW"/>
</dbReference>
<evidence type="ECO:0000313" key="17">
    <source>
        <dbReference type="EMBL" id="KAF5340897.1"/>
    </source>
</evidence>
<dbReference type="SUPFAM" id="SSF52540">
    <property type="entry name" value="P-loop containing nucleoside triphosphate hydrolases"/>
    <property type="match status" value="1"/>
</dbReference>
<keyword evidence="11" id="KW-0653">Protein transport</keyword>